<name>G9L1Y8_MUSPF</name>
<evidence type="ECO:0000313" key="2">
    <source>
        <dbReference type="EMBL" id="AES11167.1"/>
    </source>
</evidence>
<feature type="non-terminal residue" evidence="2">
    <location>
        <position position="81"/>
    </location>
</feature>
<evidence type="ECO:0000256" key="1">
    <source>
        <dbReference type="SAM" id="MobiDB-lite"/>
    </source>
</evidence>
<feature type="region of interest" description="Disordered" evidence="1">
    <location>
        <begin position="18"/>
        <end position="81"/>
    </location>
</feature>
<dbReference type="AlphaFoldDB" id="G9L1Y8"/>
<protein>
    <submittedName>
        <fullName evidence="2">Uncharacterized protein</fullName>
    </submittedName>
</protein>
<proteinExistence type="evidence at transcript level"/>
<sequence>VSEDKALALLITSQDLELGPKARNGAERPGRGSRLGGREERPGELRKHGGDFPPPRSSARRPGLPQPSRGMGCSCRLRLPA</sequence>
<reference evidence="2" key="1">
    <citation type="journal article" date="2013" name="J. Virol.">
        <title>Sequencing, annotation, and characterization of the influenza ferret infectome.</title>
        <authorList>
            <person name="Leon A.J."/>
            <person name="Banner D."/>
            <person name="Xu L."/>
            <person name="Ran L."/>
            <person name="Peng Z."/>
            <person name="Yi K."/>
            <person name="Chen C."/>
            <person name="Xu F."/>
            <person name="Huang J."/>
            <person name="Zhao Z."/>
            <person name="Lin Z."/>
            <person name="Huang S.H."/>
            <person name="Fang Y."/>
            <person name="Kelvin A.A."/>
            <person name="Ross T.M."/>
            <person name="Farooqui A."/>
            <person name="Kelvin D.J."/>
        </authorList>
    </citation>
    <scope>NUCLEOTIDE SEQUENCE</scope>
    <source>
        <tissue evidence="2">Lungs</tissue>
    </source>
</reference>
<dbReference type="EMBL" id="JP022569">
    <property type="protein sequence ID" value="AES11167.1"/>
    <property type="molecule type" value="mRNA"/>
</dbReference>
<organism evidence="2">
    <name type="scientific">Mustela putorius furo</name>
    <name type="common">European domestic ferret</name>
    <name type="synonym">Mustela furo</name>
    <dbReference type="NCBI Taxonomy" id="9669"/>
    <lineage>
        <taxon>Eukaryota</taxon>
        <taxon>Metazoa</taxon>
        <taxon>Chordata</taxon>
        <taxon>Craniata</taxon>
        <taxon>Vertebrata</taxon>
        <taxon>Euteleostomi</taxon>
        <taxon>Mammalia</taxon>
        <taxon>Eutheria</taxon>
        <taxon>Laurasiatheria</taxon>
        <taxon>Carnivora</taxon>
        <taxon>Caniformia</taxon>
        <taxon>Musteloidea</taxon>
        <taxon>Mustelidae</taxon>
        <taxon>Mustelinae</taxon>
        <taxon>Mustela</taxon>
    </lineage>
</organism>
<feature type="non-terminal residue" evidence="2">
    <location>
        <position position="1"/>
    </location>
</feature>
<feature type="compositionally biased region" description="Basic and acidic residues" evidence="1">
    <location>
        <begin position="18"/>
        <end position="50"/>
    </location>
</feature>
<accession>G9L1Y8</accession>